<keyword evidence="5 7" id="KW-0456">Lyase</keyword>
<dbReference type="InterPro" id="IPR047594">
    <property type="entry name" value="MoaC_bact/euk"/>
</dbReference>
<keyword evidence="4 7" id="KW-0501">Molybdenum cofactor biosynthesis</keyword>
<dbReference type="EC" id="4.6.1.17" evidence="3 7"/>
<feature type="binding site" evidence="7">
    <location>
        <begin position="84"/>
        <end position="86"/>
    </location>
    <ligand>
        <name>substrate</name>
    </ligand>
</feature>
<dbReference type="InterPro" id="IPR036522">
    <property type="entry name" value="MoaC_sf"/>
</dbReference>
<keyword evidence="10" id="KW-1185">Reference proteome</keyword>
<dbReference type="InterPro" id="IPR023045">
    <property type="entry name" value="MoaC"/>
</dbReference>
<dbReference type="SUPFAM" id="SSF55040">
    <property type="entry name" value="Molybdenum cofactor biosynthesis protein C, MoaC"/>
    <property type="match status" value="1"/>
</dbReference>
<comment type="caution">
    <text evidence="9">The sequence shown here is derived from an EMBL/GenBank/DDBJ whole genome shotgun (WGS) entry which is preliminary data.</text>
</comment>
<dbReference type="HAMAP" id="MF_01224_B">
    <property type="entry name" value="MoaC_B"/>
    <property type="match status" value="1"/>
</dbReference>
<dbReference type="RefSeq" id="WP_121145250.1">
    <property type="nucleotide sequence ID" value="NZ_RBWY01000003.1"/>
</dbReference>
<evidence type="ECO:0000256" key="5">
    <source>
        <dbReference type="ARBA" id="ARBA00023239"/>
    </source>
</evidence>
<dbReference type="NCBIfam" id="NF006870">
    <property type="entry name" value="PRK09364.1"/>
    <property type="match status" value="1"/>
</dbReference>
<dbReference type="EMBL" id="RBWY01000003">
    <property type="protein sequence ID" value="RKS85091.1"/>
    <property type="molecule type" value="Genomic_DNA"/>
</dbReference>
<dbReference type="GO" id="GO:0006777">
    <property type="term" value="P:Mo-molybdopterin cofactor biosynthetic process"/>
    <property type="evidence" value="ECO:0007669"/>
    <property type="project" value="UniProtKB-UniRule"/>
</dbReference>
<evidence type="ECO:0000256" key="2">
    <source>
        <dbReference type="ARBA" id="ARBA00005046"/>
    </source>
</evidence>
<feature type="domain" description="Molybdopterin cofactor biosynthesis C (MoaC)" evidence="8">
    <location>
        <begin position="24"/>
        <end position="159"/>
    </location>
</feature>
<comment type="similarity">
    <text evidence="7">Belongs to the MoaC family.</text>
</comment>
<evidence type="ECO:0000259" key="8">
    <source>
        <dbReference type="Pfam" id="PF01967"/>
    </source>
</evidence>
<protein>
    <recommendedName>
        <fullName evidence="3 7">Cyclic pyranopterin monophosphate synthase</fullName>
        <ecNumber evidence="3 7">4.6.1.17</ecNumber>
    </recommendedName>
    <alternativeName>
        <fullName evidence="7">Molybdenum cofactor biosynthesis protein C</fullName>
    </alternativeName>
</protein>
<evidence type="ECO:0000313" key="10">
    <source>
        <dbReference type="Proteomes" id="UP000278542"/>
    </source>
</evidence>
<reference evidence="9 10" key="1">
    <citation type="submission" date="2018-10" db="EMBL/GenBank/DDBJ databases">
        <title>Genomic Encyclopedia of Type Strains, Phase IV (KMG-IV): sequencing the most valuable type-strain genomes for metagenomic binning, comparative biology and taxonomic classification.</title>
        <authorList>
            <person name="Goeker M."/>
        </authorList>
    </citation>
    <scope>NUCLEOTIDE SEQUENCE [LARGE SCALE GENOMIC DNA]</scope>
    <source>
        <strain evidence="9 10">DSM 22228</strain>
    </source>
</reference>
<feature type="active site" evidence="7">
    <location>
        <position position="137"/>
    </location>
</feature>
<comment type="pathway">
    <text evidence="2 7">Cofactor biosynthesis; molybdopterin biosynthesis.</text>
</comment>
<dbReference type="Proteomes" id="UP000278542">
    <property type="component" value="Unassembled WGS sequence"/>
</dbReference>
<evidence type="ECO:0000256" key="6">
    <source>
        <dbReference type="ARBA" id="ARBA00055087"/>
    </source>
</evidence>
<comment type="catalytic activity">
    <reaction evidence="1 7">
        <text>(8S)-3',8-cyclo-7,8-dihydroguanosine 5'-triphosphate = cyclic pyranopterin phosphate + diphosphate</text>
        <dbReference type="Rhea" id="RHEA:49580"/>
        <dbReference type="ChEBI" id="CHEBI:33019"/>
        <dbReference type="ChEBI" id="CHEBI:59648"/>
        <dbReference type="ChEBI" id="CHEBI:131766"/>
        <dbReference type="EC" id="4.6.1.17"/>
    </reaction>
</comment>
<evidence type="ECO:0000256" key="3">
    <source>
        <dbReference type="ARBA" id="ARBA00012575"/>
    </source>
</evidence>
<dbReference type="UniPathway" id="UPA00344"/>
<dbReference type="InterPro" id="IPR002820">
    <property type="entry name" value="Mopterin_CF_biosynth-C_dom"/>
</dbReference>
<dbReference type="PANTHER" id="PTHR22960">
    <property type="entry name" value="MOLYBDOPTERIN COFACTOR SYNTHESIS PROTEIN A"/>
    <property type="match status" value="1"/>
</dbReference>
<proteinExistence type="inferred from homology"/>
<dbReference type="OrthoDB" id="9794429at2"/>
<evidence type="ECO:0000256" key="4">
    <source>
        <dbReference type="ARBA" id="ARBA00023150"/>
    </source>
</evidence>
<comment type="subunit">
    <text evidence="7">Homohexamer; trimer of dimers.</text>
</comment>
<sequence>MTPFDEAKNSQHFTHINAHGEAHMVDVTNKQPTMREAIAEAFVIMNPETLAMIIENKHHKGDVFATARIAGIQAAKRTWELIPLCHPLLLSKIEVMIEADVEHSQVRIQALCRLTGQTGVEMEALVAASTAALTIYDMCKAVQKDMVISQVRLLSKLGGKSGNFQAQYD</sequence>
<dbReference type="GO" id="GO:0061799">
    <property type="term" value="F:cyclic pyranopterin monophosphate synthase activity"/>
    <property type="evidence" value="ECO:0007669"/>
    <property type="project" value="UniProtKB-UniRule"/>
</dbReference>
<dbReference type="Pfam" id="PF01967">
    <property type="entry name" value="MoaC"/>
    <property type="match status" value="1"/>
</dbReference>
<evidence type="ECO:0000256" key="7">
    <source>
        <dbReference type="HAMAP-Rule" id="MF_01224"/>
    </source>
</evidence>
<evidence type="ECO:0000256" key="1">
    <source>
        <dbReference type="ARBA" id="ARBA00001637"/>
    </source>
</evidence>
<accession>A0A495RCL7</accession>
<dbReference type="NCBIfam" id="TIGR00581">
    <property type="entry name" value="moaC"/>
    <property type="match status" value="1"/>
</dbReference>
<evidence type="ECO:0000313" key="9">
    <source>
        <dbReference type="EMBL" id="RKS85091.1"/>
    </source>
</evidence>
<feature type="binding site" evidence="7">
    <location>
        <begin position="122"/>
        <end position="123"/>
    </location>
    <ligand>
        <name>substrate</name>
    </ligand>
</feature>
<comment type="function">
    <text evidence="6 7">Catalyzes the conversion of (8S)-3',8-cyclo-7,8-dihydroguanosine 5'-triphosphate to cyclic pyranopterin monophosphate (cPMP).</text>
</comment>
<dbReference type="InterPro" id="IPR050105">
    <property type="entry name" value="MoCo_biosynth_MoaA/MoaC"/>
</dbReference>
<gene>
    <name evidence="7" type="primary">moaC</name>
    <name evidence="9" type="ORF">DES39_1600</name>
</gene>
<dbReference type="CDD" id="cd01420">
    <property type="entry name" value="MoaC_PE"/>
    <property type="match status" value="1"/>
</dbReference>
<organism evidence="9 10">
    <name type="scientific">Orbus hercynius</name>
    <dbReference type="NCBI Taxonomy" id="593135"/>
    <lineage>
        <taxon>Bacteria</taxon>
        <taxon>Pseudomonadati</taxon>
        <taxon>Pseudomonadota</taxon>
        <taxon>Gammaproteobacteria</taxon>
        <taxon>Orbales</taxon>
        <taxon>Orbaceae</taxon>
        <taxon>Orbus</taxon>
    </lineage>
</organism>
<dbReference type="AlphaFoldDB" id="A0A495RCL7"/>
<name>A0A495RCL7_9GAMM</name>
<dbReference type="PANTHER" id="PTHR22960:SF29">
    <property type="entry name" value="CYCLIC PYRANOPTERIN MONOPHOSPHATE SYNTHASE"/>
    <property type="match status" value="1"/>
</dbReference>
<dbReference type="FunFam" id="3.30.70.640:FF:000001">
    <property type="entry name" value="Cyclic pyranopterin monophosphate synthase"/>
    <property type="match status" value="1"/>
</dbReference>
<dbReference type="Gene3D" id="3.30.70.640">
    <property type="entry name" value="Molybdopterin cofactor biosynthesis C (MoaC) domain"/>
    <property type="match status" value="1"/>
</dbReference>